<proteinExistence type="predicted"/>
<evidence type="ECO:0000313" key="7">
    <source>
        <dbReference type="Proteomes" id="UP001497497"/>
    </source>
</evidence>
<evidence type="ECO:0000256" key="1">
    <source>
        <dbReference type="ARBA" id="ARBA00022723"/>
    </source>
</evidence>
<evidence type="ECO:0000256" key="4">
    <source>
        <dbReference type="PROSITE-ProRule" id="PRU00146"/>
    </source>
</evidence>
<evidence type="ECO:0000256" key="2">
    <source>
        <dbReference type="ARBA" id="ARBA00022771"/>
    </source>
</evidence>
<protein>
    <recommendedName>
        <fullName evidence="5">PHD-type domain-containing protein</fullName>
    </recommendedName>
</protein>
<dbReference type="SUPFAM" id="SSF57903">
    <property type="entry name" value="FYVE/PHD zinc finger"/>
    <property type="match status" value="1"/>
</dbReference>
<dbReference type="Pfam" id="PF00628">
    <property type="entry name" value="PHD"/>
    <property type="match status" value="1"/>
</dbReference>
<keyword evidence="7" id="KW-1185">Reference proteome</keyword>
<organism evidence="6 7">
    <name type="scientific">Lymnaea stagnalis</name>
    <name type="common">Great pond snail</name>
    <name type="synonym">Helix stagnalis</name>
    <dbReference type="NCBI Taxonomy" id="6523"/>
    <lineage>
        <taxon>Eukaryota</taxon>
        <taxon>Metazoa</taxon>
        <taxon>Spiralia</taxon>
        <taxon>Lophotrochozoa</taxon>
        <taxon>Mollusca</taxon>
        <taxon>Gastropoda</taxon>
        <taxon>Heterobranchia</taxon>
        <taxon>Euthyneura</taxon>
        <taxon>Panpulmonata</taxon>
        <taxon>Hygrophila</taxon>
        <taxon>Lymnaeoidea</taxon>
        <taxon>Lymnaeidae</taxon>
        <taxon>Lymnaea</taxon>
    </lineage>
</organism>
<gene>
    <name evidence="6" type="ORF">GSLYS_00014479001</name>
</gene>
<accession>A0AAV2I6C7</accession>
<keyword evidence="1" id="KW-0479">Metal-binding</keyword>
<dbReference type="InterPro" id="IPR011011">
    <property type="entry name" value="Znf_FYVE_PHD"/>
</dbReference>
<dbReference type="Proteomes" id="UP001497497">
    <property type="component" value="Unassembled WGS sequence"/>
</dbReference>
<name>A0AAV2I6C7_LYMST</name>
<evidence type="ECO:0000313" key="6">
    <source>
        <dbReference type="EMBL" id="CAL1540830.1"/>
    </source>
</evidence>
<reference evidence="6 7" key="1">
    <citation type="submission" date="2024-04" db="EMBL/GenBank/DDBJ databases">
        <authorList>
            <consortium name="Genoscope - CEA"/>
            <person name="William W."/>
        </authorList>
    </citation>
    <scope>NUCLEOTIDE SEQUENCE [LARGE SCALE GENOMIC DNA]</scope>
</reference>
<dbReference type="EMBL" id="CAXITT010000402">
    <property type="protein sequence ID" value="CAL1540830.1"/>
    <property type="molecule type" value="Genomic_DNA"/>
</dbReference>
<sequence>MLLSGCLFDSNVLPPFSILQLKTSENIFSLFANETISLSSLQPLFTEDAWEILEARIAEKKGKDLCYCNFCFIMDDSQYKMIECEGCLEWFHYHCFGLRTTTKPKKWYCEGCWL</sequence>
<evidence type="ECO:0000259" key="5">
    <source>
        <dbReference type="PROSITE" id="PS50016"/>
    </source>
</evidence>
<dbReference type="InterPro" id="IPR019787">
    <property type="entry name" value="Znf_PHD-finger"/>
</dbReference>
<dbReference type="PROSITE" id="PS50016">
    <property type="entry name" value="ZF_PHD_2"/>
    <property type="match status" value="1"/>
</dbReference>
<comment type="caution">
    <text evidence="6">The sequence shown here is derived from an EMBL/GenBank/DDBJ whole genome shotgun (WGS) entry which is preliminary data.</text>
</comment>
<evidence type="ECO:0000256" key="3">
    <source>
        <dbReference type="ARBA" id="ARBA00022833"/>
    </source>
</evidence>
<keyword evidence="3" id="KW-0862">Zinc</keyword>
<dbReference type="GO" id="GO:0008270">
    <property type="term" value="F:zinc ion binding"/>
    <property type="evidence" value="ECO:0007669"/>
    <property type="project" value="UniProtKB-KW"/>
</dbReference>
<dbReference type="AlphaFoldDB" id="A0AAV2I6C7"/>
<dbReference type="InterPro" id="IPR019786">
    <property type="entry name" value="Zinc_finger_PHD-type_CS"/>
</dbReference>
<keyword evidence="2 4" id="KW-0863">Zinc-finger</keyword>
<dbReference type="InterPro" id="IPR013083">
    <property type="entry name" value="Znf_RING/FYVE/PHD"/>
</dbReference>
<dbReference type="Gene3D" id="3.30.40.10">
    <property type="entry name" value="Zinc/RING finger domain, C3HC4 (zinc finger)"/>
    <property type="match status" value="1"/>
</dbReference>
<dbReference type="PROSITE" id="PS01359">
    <property type="entry name" value="ZF_PHD_1"/>
    <property type="match status" value="1"/>
</dbReference>
<feature type="domain" description="PHD-type" evidence="5">
    <location>
        <begin position="65"/>
        <end position="114"/>
    </location>
</feature>